<dbReference type="InterPro" id="IPR016195">
    <property type="entry name" value="Pol/histidinol_Pase-like"/>
</dbReference>
<organism evidence="1 2">
    <name type="scientific">Candidatus Kuenenbacteria bacterium CG08_land_8_20_14_0_20_37_23</name>
    <dbReference type="NCBI Taxonomy" id="1974617"/>
    <lineage>
        <taxon>Bacteria</taxon>
        <taxon>Candidatus Kueneniibacteriota</taxon>
    </lineage>
</organism>
<proteinExistence type="predicted"/>
<name>A0A2M6XRZ1_9BACT</name>
<keyword evidence="1" id="KW-0347">Helicase</keyword>
<comment type="caution">
    <text evidence="1">The sequence shown here is derived from an EMBL/GenBank/DDBJ whole genome shotgun (WGS) entry which is preliminary data.</text>
</comment>
<evidence type="ECO:0000313" key="2">
    <source>
        <dbReference type="Proteomes" id="UP000230586"/>
    </source>
</evidence>
<protein>
    <submittedName>
        <fullName evidence="1">DNA helicase UvrD</fullName>
    </submittedName>
</protein>
<dbReference type="PANTHER" id="PTHR40084:SF1">
    <property type="entry name" value="PHOSPHOTRANSFERASE"/>
    <property type="match status" value="1"/>
</dbReference>
<dbReference type="AlphaFoldDB" id="A0A2M6XRZ1"/>
<accession>A0A2M6XRZ1</accession>
<keyword evidence="1" id="KW-0067">ATP-binding</keyword>
<dbReference type="CDD" id="cd19067">
    <property type="entry name" value="PfuEndoQ-like"/>
    <property type="match status" value="1"/>
</dbReference>
<dbReference type="PANTHER" id="PTHR40084">
    <property type="entry name" value="PHOSPHOHYDROLASE, PHP FAMILY"/>
    <property type="match status" value="1"/>
</dbReference>
<dbReference type="EMBL" id="PEXX01000053">
    <property type="protein sequence ID" value="PIU10371.1"/>
    <property type="molecule type" value="Genomic_DNA"/>
</dbReference>
<dbReference type="Proteomes" id="UP000230586">
    <property type="component" value="Unassembled WGS sequence"/>
</dbReference>
<keyword evidence="1" id="KW-0547">Nucleotide-binding</keyword>
<gene>
    <name evidence="1" type="ORF">COT27_03510</name>
</gene>
<sequence>MSLYIADFHIHSKYSRATSKNMDLEHIDLWCQKKGIDLVTTADFTHPAWFKELKEKLIETKDGGLYFLKSKIQNSKSKINPKFKIQNSKLTKFILTTELACIYKRHNKTRRIHLVIFAPNLEAVAEINNQLGKKFNLKSDGRPILGIDAEDLVKLLLKIDPKIIVVPAHCWTPWFALFGSKSGFDSFEECFGEVADKIFAVETGLSSDPAMNWLIPEIDSRTIISNSDAHSPDNLGREANVFSGDKISYDDIYDCLSHQGKGENLALKYTIEFFPEEGKYHFDGHQACKIVMHPQEAIKNKNICPKCKRELTIGVHHRVFELAQRKESDDFAQRIPFKKIIPLREIIGNVLEVGKNAKAVDQIYEKIIKIGKNEFNVLLDFDLEKLKGAVEDDMIKAIQLVREGMVVISPGYDGEYGKIDVALKKIKPKQKTLF</sequence>
<dbReference type="Gene3D" id="3.20.20.140">
    <property type="entry name" value="Metal-dependent hydrolases"/>
    <property type="match status" value="1"/>
</dbReference>
<dbReference type="GO" id="GO:0004386">
    <property type="term" value="F:helicase activity"/>
    <property type="evidence" value="ECO:0007669"/>
    <property type="project" value="UniProtKB-KW"/>
</dbReference>
<reference evidence="2" key="1">
    <citation type="submission" date="2017-09" db="EMBL/GenBank/DDBJ databases">
        <title>Depth-based differentiation of microbial function through sediment-hosted aquifers and enrichment of novel symbionts in the deep terrestrial subsurface.</title>
        <authorList>
            <person name="Probst A.J."/>
            <person name="Ladd B."/>
            <person name="Jarett J.K."/>
            <person name="Geller-Mcgrath D.E."/>
            <person name="Sieber C.M.K."/>
            <person name="Emerson J.B."/>
            <person name="Anantharaman K."/>
            <person name="Thomas B.C."/>
            <person name="Malmstrom R."/>
            <person name="Stieglmeier M."/>
            <person name="Klingl A."/>
            <person name="Woyke T."/>
            <person name="Ryan C.M."/>
            <person name="Banfield J.F."/>
        </authorList>
    </citation>
    <scope>NUCLEOTIDE SEQUENCE [LARGE SCALE GENOMIC DNA]</scope>
</reference>
<dbReference type="SUPFAM" id="SSF89550">
    <property type="entry name" value="PHP domain-like"/>
    <property type="match status" value="1"/>
</dbReference>
<keyword evidence="1" id="KW-0378">Hydrolase</keyword>
<evidence type="ECO:0000313" key="1">
    <source>
        <dbReference type="EMBL" id="PIU10371.1"/>
    </source>
</evidence>